<evidence type="ECO:0000313" key="2">
    <source>
        <dbReference type="EMBL" id="MBO1109067.1"/>
    </source>
</evidence>
<accession>A0A8I1W709</accession>
<dbReference type="Gene3D" id="3.40.50.2000">
    <property type="entry name" value="Glycogen Phosphorylase B"/>
    <property type="match status" value="1"/>
</dbReference>
<feature type="region of interest" description="Disordered" evidence="1">
    <location>
        <begin position="71"/>
        <end position="95"/>
    </location>
</feature>
<dbReference type="PANTHER" id="PTHR12526">
    <property type="entry name" value="GLYCOSYLTRANSFERASE"/>
    <property type="match status" value="1"/>
</dbReference>
<keyword evidence="2" id="KW-0808">Transferase</keyword>
<gene>
    <name evidence="2" type="ORF">J2R62_12760</name>
</gene>
<comment type="caution">
    <text evidence="2">The sequence shown here is derived from an EMBL/GenBank/DDBJ whole genome shotgun (WGS) entry which is preliminary data.</text>
</comment>
<feature type="compositionally biased region" description="Low complexity" evidence="1">
    <location>
        <begin position="80"/>
        <end position="90"/>
    </location>
</feature>
<dbReference type="AlphaFoldDB" id="A0A8I1W709"/>
<reference evidence="2" key="1">
    <citation type="submission" date="2021-03" db="EMBL/GenBank/DDBJ databases">
        <title>Plesiomonas shigelloides zfcc0051, isolated from zebrafish feces.</title>
        <authorList>
            <person name="Vanderhoek Z."/>
            <person name="Gaulke C."/>
        </authorList>
    </citation>
    <scope>NUCLEOTIDE SEQUENCE</scope>
    <source>
        <strain evidence="2">Zfcc0051</strain>
    </source>
</reference>
<dbReference type="RefSeq" id="WP_207542353.1">
    <property type="nucleotide sequence ID" value="NZ_JAFNAA010000014.1"/>
</dbReference>
<dbReference type="SUPFAM" id="SSF53756">
    <property type="entry name" value="UDP-Glycosyltransferase/glycogen phosphorylase"/>
    <property type="match status" value="1"/>
</dbReference>
<name>A0A8I1W709_PLESH</name>
<dbReference type="GO" id="GO:0016740">
    <property type="term" value="F:transferase activity"/>
    <property type="evidence" value="ECO:0007669"/>
    <property type="project" value="UniProtKB-KW"/>
</dbReference>
<evidence type="ECO:0000313" key="3">
    <source>
        <dbReference type="Proteomes" id="UP000664658"/>
    </source>
</evidence>
<dbReference type="PANTHER" id="PTHR12526:SF630">
    <property type="entry name" value="GLYCOSYLTRANSFERASE"/>
    <property type="match status" value="1"/>
</dbReference>
<dbReference type="Gene3D" id="3.40.50.11010">
    <property type="match status" value="1"/>
</dbReference>
<dbReference type="EMBL" id="JAFNAA010000014">
    <property type="protein sequence ID" value="MBO1109067.1"/>
    <property type="molecule type" value="Genomic_DNA"/>
</dbReference>
<sequence>MLPPLIVFGEDWGAHPSSTQHLIKRLTAERPVIWVNSIGLRRPGFNRRDLRRVWQKLRALLQHQLQHQFATKPGANQVESAPATSTTTAPNSPPQPTVIAPLAIPLPGVGWARAINRRLLRRQIRRTLQQLQLTDCQPVLWLSLPTGVDLIGQLNERAVIYYCGDDFSALSGVDHTAVSLLERELAEKADLILAASPALVQRFPADKTQLLPHGVDIRLFSTPQPRAADLPSGKPIAGFYGSISEWIDTELLAQTAERLPHWNFVLIGPIQTDIASLHGKPNIFLLGPRPHHALPSYVQHWQVSMLPFRDNAQIRACNPLKLREYLAAQKPVASTDFPALDGYRELVHVGTDADRFTLAIQQAALDAPDTQAFHNWLAQSSPDWEAVLALTQPRHARGESVSQQSWEARADDLNRLLDRL</sequence>
<organism evidence="2 3">
    <name type="scientific">Plesiomonas shigelloides</name>
    <name type="common">Aeromonas shigelloides</name>
    <dbReference type="NCBI Taxonomy" id="703"/>
    <lineage>
        <taxon>Bacteria</taxon>
        <taxon>Pseudomonadati</taxon>
        <taxon>Pseudomonadota</taxon>
        <taxon>Gammaproteobacteria</taxon>
        <taxon>Enterobacterales</taxon>
        <taxon>Enterobacteriaceae</taxon>
        <taxon>Plesiomonas</taxon>
    </lineage>
</organism>
<dbReference type="Pfam" id="PF13692">
    <property type="entry name" value="Glyco_trans_1_4"/>
    <property type="match status" value="1"/>
</dbReference>
<dbReference type="Proteomes" id="UP000664658">
    <property type="component" value="Unassembled WGS sequence"/>
</dbReference>
<evidence type="ECO:0000256" key="1">
    <source>
        <dbReference type="SAM" id="MobiDB-lite"/>
    </source>
</evidence>
<proteinExistence type="predicted"/>
<protein>
    <submittedName>
        <fullName evidence="2">Glycosyltransferase</fullName>
    </submittedName>
</protein>